<proteinExistence type="predicted"/>
<evidence type="ECO:0008006" key="5">
    <source>
        <dbReference type="Google" id="ProtNLM"/>
    </source>
</evidence>
<organism evidence="3 4">
    <name type="scientific">Chondromyces apiculatus DSM 436</name>
    <dbReference type="NCBI Taxonomy" id="1192034"/>
    <lineage>
        <taxon>Bacteria</taxon>
        <taxon>Pseudomonadati</taxon>
        <taxon>Myxococcota</taxon>
        <taxon>Polyangia</taxon>
        <taxon>Polyangiales</taxon>
        <taxon>Polyangiaceae</taxon>
        <taxon>Chondromyces</taxon>
    </lineage>
</organism>
<comment type="caution">
    <text evidence="3">The sequence shown here is derived from an EMBL/GenBank/DDBJ whole genome shotgun (WGS) entry which is preliminary data.</text>
</comment>
<evidence type="ECO:0000313" key="4">
    <source>
        <dbReference type="Proteomes" id="UP000019678"/>
    </source>
</evidence>
<dbReference type="EMBL" id="ASRX01000030">
    <property type="protein sequence ID" value="EYF04717.1"/>
    <property type="molecule type" value="Genomic_DNA"/>
</dbReference>
<name>A0A017T6T1_9BACT</name>
<dbReference type="RefSeq" id="WP_044243592.1">
    <property type="nucleotide sequence ID" value="NZ_ASRX01000030.1"/>
</dbReference>
<reference evidence="3 4" key="1">
    <citation type="submission" date="2013-05" db="EMBL/GenBank/DDBJ databases">
        <title>Genome assembly of Chondromyces apiculatus DSM 436.</title>
        <authorList>
            <person name="Sharma G."/>
            <person name="Khatri I."/>
            <person name="Kaur C."/>
            <person name="Mayilraj S."/>
            <person name="Subramanian S."/>
        </authorList>
    </citation>
    <scope>NUCLEOTIDE SEQUENCE [LARGE SCALE GENOMIC DNA]</scope>
    <source>
        <strain evidence="3 4">DSM 436</strain>
    </source>
</reference>
<feature type="region of interest" description="Disordered" evidence="1">
    <location>
        <begin position="156"/>
        <end position="198"/>
    </location>
</feature>
<keyword evidence="2" id="KW-0732">Signal</keyword>
<dbReference type="OrthoDB" id="5524533at2"/>
<feature type="region of interest" description="Disordered" evidence="1">
    <location>
        <begin position="26"/>
        <end position="104"/>
    </location>
</feature>
<feature type="chain" id="PRO_5001500004" description="Collagen triple helix repeat protein" evidence="2">
    <location>
        <begin position="29"/>
        <end position="198"/>
    </location>
</feature>
<feature type="compositionally biased region" description="Basic and acidic residues" evidence="1">
    <location>
        <begin position="162"/>
        <end position="186"/>
    </location>
</feature>
<dbReference type="AlphaFoldDB" id="A0A017T6T1"/>
<gene>
    <name evidence="3" type="ORF">CAP_4192</name>
</gene>
<evidence type="ECO:0000313" key="3">
    <source>
        <dbReference type="EMBL" id="EYF04717.1"/>
    </source>
</evidence>
<accession>A0A017T6T1</accession>
<sequence length="198" mass="20986">MSSIRTIVRSTVLALSVALGVAPAAAFADEGQPAPVAAKGDAQGKQGEMRKGKPGDGCDGKPGEARKGKPGDGRDGKPGEARRGQQGGRKARGPGEIQPPMTAKAFQEKVEARIRETRANVEVAMEKHAVPAPVRAQVRKDMEAGAAAVREALKQVAADGQVSRDEAKKVRELTRDMRQSSREKLRPATHGKRARRSA</sequence>
<feature type="compositionally biased region" description="Basic residues" evidence="1">
    <location>
        <begin position="187"/>
        <end position="198"/>
    </location>
</feature>
<protein>
    <recommendedName>
        <fullName evidence="5">Collagen triple helix repeat protein</fullName>
    </recommendedName>
</protein>
<feature type="compositionally biased region" description="Basic and acidic residues" evidence="1">
    <location>
        <begin position="47"/>
        <end position="83"/>
    </location>
</feature>
<keyword evidence="4" id="KW-1185">Reference proteome</keyword>
<dbReference type="STRING" id="1192034.CAP_4192"/>
<evidence type="ECO:0000256" key="2">
    <source>
        <dbReference type="SAM" id="SignalP"/>
    </source>
</evidence>
<dbReference type="Proteomes" id="UP000019678">
    <property type="component" value="Unassembled WGS sequence"/>
</dbReference>
<evidence type="ECO:0000256" key="1">
    <source>
        <dbReference type="SAM" id="MobiDB-lite"/>
    </source>
</evidence>
<feature type="signal peptide" evidence="2">
    <location>
        <begin position="1"/>
        <end position="28"/>
    </location>
</feature>